<keyword evidence="2" id="KW-1185">Reference proteome</keyword>
<organism evidence="1 2">
    <name type="scientific">Nocardioides marinisabuli</name>
    <dbReference type="NCBI Taxonomy" id="419476"/>
    <lineage>
        <taxon>Bacteria</taxon>
        <taxon>Bacillati</taxon>
        <taxon>Actinomycetota</taxon>
        <taxon>Actinomycetes</taxon>
        <taxon>Propionibacteriales</taxon>
        <taxon>Nocardioidaceae</taxon>
        <taxon>Nocardioides</taxon>
    </lineage>
</organism>
<dbReference type="Proteomes" id="UP000516957">
    <property type="component" value="Unassembled WGS sequence"/>
</dbReference>
<comment type="caution">
    <text evidence="1">The sequence shown here is derived from an EMBL/GenBank/DDBJ whole genome shotgun (WGS) entry which is preliminary data.</text>
</comment>
<dbReference type="AlphaFoldDB" id="A0A7Y9JPC5"/>
<accession>A0A7Y9JPC5</accession>
<dbReference type="EMBL" id="JACCBE010000001">
    <property type="protein sequence ID" value="NYD56215.1"/>
    <property type="molecule type" value="Genomic_DNA"/>
</dbReference>
<evidence type="ECO:0000313" key="1">
    <source>
        <dbReference type="EMBL" id="NYD56215.1"/>
    </source>
</evidence>
<name>A0A7Y9JPC5_9ACTN</name>
<sequence>MAPDPSPQAPLEEWARRGGHWQVVVSTPERTTVALLTCDGGEEMERVEVDGPALHDWLAGRTSSAD</sequence>
<evidence type="ECO:0000313" key="2">
    <source>
        <dbReference type="Proteomes" id="UP000516957"/>
    </source>
</evidence>
<dbReference type="RefSeq" id="WP_179614151.1">
    <property type="nucleotide sequence ID" value="NZ_CP059163.1"/>
</dbReference>
<gene>
    <name evidence="1" type="ORF">BKA08_000453</name>
</gene>
<proteinExistence type="predicted"/>
<protein>
    <submittedName>
        <fullName evidence="1">Uncharacterized protein</fullName>
    </submittedName>
</protein>
<reference evidence="1 2" key="1">
    <citation type="submission" date="2020-07" db="EMBL/GenBank/DDBJ databases">
        <title>Sequencing the genomes of 1000 actinobacteria strains.</title>
        <authorList>
            <person name="Klenk H.-P."/>
        </authorList>
    </citation>
    <scope>NUCLEOTIDE SEQUENCE [LARGE SCALE GENOMIC DNA]</scope>
    <source>
        <strain evidence="1 2">DSM 18965</strain>
    </source>
</reference>